<name>A0ACC1C181_9ROSI</name>
<sequence>MIGVALLIYLLLLLLLLLLLRCGGAAVTVLDVALLLLLRCDRAIVTVLGITFLLLRCGGVVMTVLSVALLLLQCGGAAMIVLGITLLIYLLLFLRLGCVPRTEVYESYSQTGDCFKIWPEPEPTKNLNQELPNGSAIFAILIKHSYLYPPELYLSPYDDLNDFDDLIFSQMDKTFEVECDLLINNDASTSRSILEDKLIDVSIRAWPSMIDNILKCAHDMPRNKEFASHKVLHMHGRVDVIVEEADEFFSEDDEDEIEEFPDDMEVEPMIMPASKSAIGKLEMIKIEDESRLCVVCLEQILLGSQATRMPCGHLFHGDCILSWLSKSKLCPLCRFELD</sequence>
<dbReference type="EMBL" id="CM047898">
    <property type="protein sequence ID" value="KAJ0105736.1"/>
    <property type="molecule type" value="Genomic_DNA"/>
</dbReference>
<evidence type="ECO:0000313" key="1">
    <source>
        <dbReference type="EMBL" id="KAJ0105736.1"/>
    </source>
</evidence>
<accession>A0ACC1C181</accession>
<evidence type="ECO:0000313" key="2">
    <source>
        <dbReference type="Proteomes" id="UP001164250"/>
    </source>
</evidence>
<protein>
    <submittedName>
        <fullName evidence="1">Uncharacterized protein</fullName>
    </submittedName>
</protein>
<dbReference type="Proteomes" id="UP001164250">
    <property type="component" value="Chromosome 2"/>
</dbReference>
<proteinExistence type="predicted"/>
<comment type="caution">
    <text evidence="1">The sequence shown here is derived from an EMBL/GenBank/DDBJ whole genome shotgun (WGS) entry which is preliminary data.</text>
</comment>
<reference evidence="2" key="1">
    <citation type="journal article" date="2023" name="G3 (Bethesda)">
        <title>Genome assembly and association tests identify interacting loci associated with vigor, precocity, and sex in interspecific pistachio rootstocks.</title>
        <authorList>
            <person name="Palmer W."/>
            <person name="Jacygrad E."/>
            <person name="Sagayaradj S."/>
            <person name="Cavanaugh K."/>
            <person name="Han R."/>
            <person name="Bertier L."/>
            <person name="Beede B."/>
            <person name="Kafkas S."/>
            <person name="Golino D."/>
            <person name="Preece J."/>
            <person name="Michelmore R."/>
        </authorList>
    </citation>
    <scope>NUCLEOTIDE SEQUENCE [LARGE SCALE GENOMIC DNA]</scope>
</reference>
<keyword evidence="2" id="KW-1185">Reference proteome</keyword>
<organism evidence="1 2">
    <name type="scientific">Pistacia atlantica</name>
    <dbReference type="NCBI Taxonomy" id="434234"/>
    <lineage>
        <taxon>Eukaryota</taxon>
        <taxon>Viridiplantae</taxon>
        <taxon>Streptophyta</taxon>
        <taxon>Embryophyta</taxon>
        <taxon>Tracheophyta</taxon>
        <taxon>Spermatophyta</taxon>
        <taxon>Magnoliopsida</taxon>
        <taxon>eudicotyledons</taxon>
        <taxon>Gunneridae</taxon>
        <taxon>Pentapetalae</taxon>
        <taxon>rosids</taxon>
        <taxon>malvids</taxon>
        <taxon>Sapindales</taxon>
        <taxon>Anacardiaceae</taxon>
        <taxon>Pistacia</taxon>
    </lineage>
</organism>
<gene>
    <name evidence="1" type="ORF">Patl1_19095</name>
</gene>